<proteinExistence type="predicted"/>
<gene>
    <name evidence="2" type="ORF">BDN70DRAFT_936090</name>
</gene>
<dbReference type="Proteomes" id="UP000807469">
    <property type="component" value="Unassembled WGS sequence"/>
</dbReference>
<dbReference type="AlphaFoldDB" id="A0A9P5YSR4"/>
<name>A0A9P5YSR4_9AGAR</name>
<protein>
    <submittedName>
        <fullName evidence="2">Uncharacterized protein</fullName>
    </submittedName>
</protein>
<accession>A0A9P5YSR4</accession>
<dbReference type="EMBL" id="MU155344">
    <property type="protein sequence ID" value="KAF9475173.1"/>
    <property type="molecule type" value="Genomic_DNA"/>
</dbReference>
<evidence type="ECO:0000256" key="1">
    <source>
        <dbReference type="SAM" id="MobiDB-lite"/>
    </source>
</evidence>
<feature type="compositionally biased region" description="Pro residues" evidence="1">
    <location>
        <begin position="260"/>
        <end position="276"/>
    </location>
</feature>
<sequence length="276" mass="30584">MTRRRLVHLLPRSTRTQMCELGLHDPRISSLDARNQLLRPTPRPIPPSLVSTKDARRKFRASKPRYLPLIQSASSLLRGDNQGRPLDASLTIHNGTGATRVAQVLVGIVSIVLAPPSSHCSFRLFDFEPHPLRSHLYPHLSLRVIDPLTIHHNAQTRRRSRRPWSALSPRSLVCDDVPPPSSCHVFVLAIPPTTLRLCSSTSVVALLSSPLQFLNPILFDPIFIRTSLSMSSTPTLAPSFPSYHSLVITLAQSQSQPQPRLCPHPLPTSTPIPTPT</sequence>
<keyword evidence="3" id="KW-1185">Reference proteome</keyword>
<evidence type="ECO:0000313" key="2">
    <source>
        <dbReference type="EMBL" id="KAF9475173.1"/>
    </source>
</evidence>
<organism evidence="2 3">
    <name type="scientific">Pholiota conissans</name>
    <dbReference type="NCBI Taxonomy" id="109636"/>
    <lineage>
        <taxon>Eukaryota</taxon>
        <taxon>Fungi</taxon>
        <taxon>Dikarya</taxon>
        <taxon>Basidiomycota</taxon>
        <taxon>Agaricomycotina</taxon>
        <taxon>Agaricomycetes</taxon>
        <taxon>Agaricomycetidae</taxon>
        <taxon>Agaricales</taxon>
        <taxon>Agaricineae</taxon>
        <taxon>Strophariaceae</taxon>
        <taxon>Pholiota</taxon>
    </lineage>
</organism>
<comment type="caution">
    <text evidence="2">The sequence shown here is derived from an EMBL/GenBank/DDBJ whole genome shotgun (WGS) entry which is preliminary data.</text>
</comment>
<evidence type="ECO:0000313" key="3">
    <source>
        <dbReference type="Proteomes" id="UP000807469"/>
    </source>
</evidence>
<reference evidence="2" key="1">
    <citation type="submission" date="2020-11" db="EMBL/GenBank/DDBJ databases">
        <authorList>
            <consortium name="DOE Joint Genome Institute"/>
            <person name="Ahrendt S."/>
            <person name="Riley R."/>
            <person name="Andreopoulos W."/>
            <person name="Labutti K."/>
            <person name="Pangilinan J."/>
            <person name="Ruiz-Duenas F.J."/>
            <person name="Barrasa J.M."/>
            <person name="Sanchez-Garcia M."/>
            <person name="Camarero S."/>
            <person name="Miyauchi S."/>
            <person name="Serrano A."/>
            <person name="Linde D."/>
            <person name="Babiker R."/>
            <person name="Drula E."/>
            <person name="Ayuso-Fernandez I."/>
            <person name="Pacheco R."/>
            <person name="Padilla G."/>
            <person name="Ferreira P."/>
            <person name="Barriuso J."/>
            <person name="Kellner H."/>
            <person name="Castanera R."/>
            <person name="Alfaro M."/>
            <person name="Ramirez L."/>
            <person name="Pisabarro A.G."/>
            <person name="Kuo A."/>
            <person name="Tritt A."/>
            <person name="Lipzen A."/>
            <person name="He G."/>
            <person name="Yan M."/>
            <person name="Ng V."/>
            <person name="Cullen D."/>
            <person name="Martin F."/>
            <person name="Rosso M.-N."/>
            <person name="Henrissat B."/>
            <person name="Hibbett D."/>
            <person name="Martinez A.T."/>
            <person name="Grigoriev I.V."/>
        </authorList>
    </citation>
    <scope>NUCLEOTIDE SEQUENCE</scope>
    <source>
        <strain evidence="2">CIRM-BRFM 674</strain>
    </source>
</reference>
<feature type="region of interest" description="Disordered" evidence="1">
    <location>
        <begin position="256"/>
        <end position="276"/>
    </location>
</feature>